<dbReference type="InterPro" id="IPR050090">
    <property type="entry name" value="Tyrosine_recombinase_XerCD"/>
</dbReference>
<keyword evidence="4" id="KW-0233">DNA recombination</keyword>
<evidence type="ECO:0000256" key="5">
    <source>
        <dbReference type="PROSITE-ProRule" id="PRU01248"/>
    </source>
</evidence>
<dbReference type="GO" id="GO:0006310">
    <property type="term" value="P:DNA recombination"/>
    <property type="evidence" value="ECO:0007669"/>
    <property type="project" value="UniProtKB-KW"/>
</dbReference>
<sequence>MASIQKYETKKGIRWMYVIENGIDPKTGKRQRIPKRGFLREKDAKQAAAEMEYILGKVKLDMKHKITFKELCDEWHSVYKLSGVKNSTLRTRKKEIKHLNKHLGHKKVKEITDKDYQKMLVKLKEAGELSKGNISNIHSVAKMVFRRARQQKIILDDPTEFAQLPKDIKTVEELENQSIEDKYFEKTELKTFLDTANRDFDHEYFTMFFLLAWTGMRVGELAALKWSDVDFENNSISITKTYFNDKDNTKEFEILTPKTKGSIRVIDIEPEVISVIKKHKAIQNKIKIAIKDEWFDGNFIFGRMKRTKYYGYPPFVKTIENRFNSVLKKSGIQKKLTPHSLRHTHTSLLAEAGVDLHRIMARLGHTEDKTTRLVYLHITSDRKKEASKMFGDLMRTV</sequence>
<keyword evidence="2" id="KW-0229">DNA integration</keyword>
<dbReference type="Gene3D" id="1.10.150.130">
    <property type="match status" value="1"/>
</dbReference>
<dbReference type="InterPro" id="IPR004107">
    <property type="entry name" value="Integrase_SAM-like_N"/>
</dbReference>
<dbReference type="Proteomes" id="UP000264960">
    <property type="component" value="Chromosome"/>
</dbReference>
<dbReference type="InterPro" id="IPR002104">
    <property type="entry name" value="Integrase_catalytic"/>
</dbReference>
<dbReference type="GO" id="GO:0003677">
    <property type="term" value="F:DNA binding"/>
    <property type="evidence" value="ECO:0007669"/>
    <property type="project" value="UniProtKB-UniRule"/>
</dbReference>
<dbReference type="PROSITE" id="PS51900">
    <property type="entry name" value="CB"/>
    <property type="match status" value="1"/>
</dbReference>
<dbReference type="PANTHER" id="PTHR30349">
    <property type="entry name" value="PHAGE INTEGRASE-RELATED"/>
    <property type="match status" value="1"/>
</dbReference>
<dbReference type="InterPro" id="IPR044068">
    <property type="entry name" value="CB"/>
</dbReference>
<accession>A0AAD0HL14</accession>
<dbReference type="RefSeq" id="WP_117729739.1">
    <property type="nucleotide sequence ID" value="NZ_CP027116.1"/>
</dbReference>
<evidence type="ECO:0000259" key="6">
    <source>
        <dbReference type="PROSITE" id="PS51898"/>
    </source>
</evidence>
<evidence type="ECO:0000256" key="2">
    <source>
        <dbReference type="ARBA" id="ARBA00022908"/>
    </source>
</evidence>
<feature type="domain" description="Core-binding (CB)" evidence="7">
    <location>
        <begin position="66"/>
        <end position="149"/>
    </location>
</feature>
<gene>
    <name evidence="8" type="ORF">C5695_05075</name>
</gene>
<evidence type="ECO:0000256" key="4">
    <source>
        <dbReference type="ARBA" id="ARBA00023172"/>
    </source>
</evidence>
<evidence type="ECO:0000313" key="8">
    <source>
        <dbReference type="EMBL" id="AVM23228.1"/>
    </source>
</evidence>
<dbReference type="AlphaFoldDB" id="A0AAD0HL14"/>
<feature type="domain" description="Tyr recombinase" evidence="6">
    <location>
        <begin position="179"/>
        <end position="388"/>
    </location>
</feature>
<dbReference type="GO" id="GO:0015074">
    <property type="term" value="P:DNA integration"/>
    <property type="evidence" value="ECO:0007669"/>
    <property type="project" value="UniProtKB-KW"/>
</dbReference>
<proteinExistence type="inferred from homology"/>
<dbReference type="Pfam" id="PF14659">
    <property type="entry name" value="Phage_int_SAM_3"/>
    <property type="match status" value="1"/>
</dbReference>
<dbReference type="InterPro" id="IPR028259">
    <property type="entry name" value="AP2-like_int_N"/>
</dbReference>
<protein>
    <submittedName>
        <fullName evidence="8">Site-specific integrase</fullName>
    </submittedName>
</protein>
<comment type="similarity">
    <text evidence="1">Belongs to the 'phage' integrase family.</text>
</comment>
<evidence type="ECO:0000259" key="7">
    <source>
        <dbReference type="PROSITE" id="PS51900"/>
    </source>
</evidence>
<dbReference type="Pfam" id="PF00589">
    <property type="entry name" value="Phage_integrase"/>
    <property type="match status" value="1"/>
</dbReference>
<dbReference type="InterPro" id="IPR013762">
    <property type="entry name" value="Integrase-like_cat_sf"/>
</dbReference>
<dbReference type="SUPFAM" id="SSF56349">
    <property type="entry name" value="DNA breaking-rejoining enzymes"/>
    <property type="match status" value="1"/>
</dbReference>
<evidence type="ECO:0000256" key="3">
    <source>
        <dbReference type="ARBA" id="ARBA00023125"/>
    </source>
</evidence>
<dbReference type="CDD" id="cd01189">
    <property type="entry name" value="INT_ICEBs1_C_like"/>
    <property type="match status" value="1"/>
</dbReference>
<dbReference type="PANTHER" id="PTHR30349:SF64">
    <property type="entry name" value="PROPHAGE INTEGRASE INTD-RELATED"/>
    <property type="match status" value="1"/>
</dbReference>
<evidence type="ECO:0000256" key="1">
    <source>
        <dbReference type="ARBA" id="ARBA00008857"/>
    </source>
</evidence>
<dbReference type="InterPro" id="IPR011010">
    <property type="entry name" value="DNA_brk_join_enz"/>
</dbReference>
<dbReference type="InterPro" id="IPR010998">
    <property type="entry name" value="Integrase_recombinase_N"/>
</dbReference>
<dbReference type="EMBL" id="CP027116">
    <property type="protein sequence ID" value="AVM23228.1"/>
    <property type="molecule type" value="Genomic_DNA"/>
</dbReference>
<dbReference type="Gene3D" id="1.10.443.10">
    <property type="entry name" value="Intergrase catalytic core"/>
    <property type="match status" value="1"/>
</dbReference>
<reference evidence="8 9" key="1">
    <citation type="submission" date="2018-02" db="EMBL/GenBank/DDBJ databases">
        <title>The complete genome of two Bacillus pumilus strains from Cuatro Cienegas, Coahuila, Mexico.</title>
        <authorList>
            <person name="Zarza E."/>
            <person name="Alcaraz L.D."/>
            <person name="Aguilar-Salinas B."/>
            <person name="Islas A."/>
            <person name="Olmedo-Alvarez G."/>
        </authorList>
    </citation>
    <scope>NUCLEOTIDE SEQUENCE [LARGE SCALE GENOMIC DNA]</scope>
    <source>
        <strain evidence="8 9">145</strain>
    </source>
</reference>
<name>A0AAD0HL14_BACPU</name>
<organism evidence="8 9">
    <name type="scientific">Bacillus pumilus</name>
    <name type="common">Bacillus mesentericus</name>
    <dbReference type="NCBI Taxonomy" id="1408"/>
    <lineage>
        <taxon>Bacteria</taxon>
        <taxon>Bacillati</taxon>
        <taxon>Bacillota</taxon>
        <taxon>Bacilli</taxon>
        <taxon>Bacillales</taxon>
        <taxon>Bacillaceae</taxon>
        <taxon>Bacillus</taxon>
    </lineage>
</organism>
<dbReference type="PROSITE" id="PS51898">
    <property type="entry name" value="TYR_RECOMBINASE"/>
    <property type="match status" value="1"/>
</dbReference>
<keyword evidence="3 5" id="KW-0238">DNA-binding</keyword>
<evidence type="ECO:0000313" key="9">
    <source>
        <dbReference type="Proteomes" id="UP000264960"/>
    </source>
</evidence>
<dbReference type="Pfam" id="PF14657">
    <property type="entry name" value="Arm-DNA-bind_4"/>
    <property type="match status" value="1"/>
</dbReference>